<evidence type="ECO:0000313" key="3">
    <source>
        <dbReference type="Proteomes" id="UP000480350"/>
    </source>
</evidence>
<dbReference type="Pfam" id="PF00582">
    <property type="entry name" value="Usp"/>
    <property type="match status" value="1"/>
</dbReference>
<proteinExistence type="predicted"/>
<keyword evidence="3" id="KW-1185">Reference proteome</keyword>
<evidence type="ECO:0000313" key="2">
    <source>
        <dbReference type="EMBL" id="MXQ07145.1"/>
    </source>
</evidence>
<accession>A0A7C9IRP1</accession>
<dbReference type="Gene3D" id="3.40.50.620">
    <property type="entry name" value="HUPs"/>
    <property type="match status" value="1"/>
</dbReference>
<dbReference type="RefSeq" id="WP_160763038.1">
    <property type="nucleotide sequence ID" value="NZ_WUPT01000001.1"/>
</dbReference>
<dbReference type="EMBL" id="WUPT01000001">
    <property type="protein sequence ID" value="MXQ07145.1"/>
    <property type="molecule type" value="Genomic_DNA"/>
</dbReference>
<gene>
    <name evidence="2" type="ORF">GQ651_04735</name>
</gene>
<evidence type="ECO:0000259" key="1">
    <source>
        <dbReference type="Pfam" id="PF00582"/>
    </source>
</evidence>
<dbReference type="InterPro" id="IPR014729">
    <property type="entry name" value="Rossmann-like_a/b/a_fold"/>
</dbReference>
<dbReference type="Proteomes" id="UP000480350">
    <property type="component" value="Unassembled WGS sequence"/>
</dbReference>
<sequence>MYSTIMVPVDLAHLGTLTKALSTATDLAKHYDVPVVYVGVTSAAPGPLGHTPEEYGDKLSSFAAEQANAGGIKTSSQTLVSHDPTTDVDDALLQAVKDTGADLVVMASHLPGLADYVWPSNGGKIAAHSSASVFVVRG</sequence>
<dbReference type="InterPro" id="IPR006016">
    <property type="entry name" value="UspA"/>
</dbReference>
<dbReference type="AlphaFoldDB" id="A0A7C9IRP1"/>
<protein>
    <submittedName>
        <fullName evidence="2">Universal stress protein</fullName>
    </submittedName>
</protein>
<organism evidence="2 3">
    <name type="scientific">Kangsaoukella pontilimi</name>
    <dbReference type="NCBI Taxonomy" id="2691042"/>
    <lineage>
        <taxon>Bacteria</taxon>
        <taxon>Pseudomonadati</taxon>
        <taxon>Pseudomonadota</taxon>
        <taxon>Alphaproteobacteria</taxon>
        <taxon>Rhodobacterales</taxon>
        <taxon>Paracoccaceae</taxon>
        <taxon>Kangsaoukella</taxon>
    </lineage>
</organism>
<reference evidence="2 3" key="1">
    <citation type="submission" date="2019-12" db="EMBL/GenBank/DDBJ databases">
        <authorList>
            <person name="Lee S.D."/>
        </authorList>
    </citation>
    <scope>NUCLEOTIDE SEQUENCE [LARGE SCALE GENOMIC DNA]</scope>
    <source>
        <strain evidence="2 3">GH1-50</strain>
    </source>
</reference>
<dbReference type="SUPFAM" id="SSF52402">
    <property type="entry name" value="Adenine nucleotide alpha hydrolases-like"/>
    <property type="match status" value="1"/>
</dbReference>
<feature type="domain" description="UspA" evidence="1">
    <location>
        <begin position="1"/>
        <end position="137"/>
    </location>
</feature>
<comment type="caution">
    <text evidence="2">The sequence shown here is derived from an EMBL/GenBank/DDBJ whole genome shotgun (WGS) entry which is preliminary data.</text>
</comment>
<name>A0A7C9IRP1_9RHOB</name>
<reference evidence="2 3" key="2">
    <citation type="submission" date="2020-03" db="EMBL/GenBank/DDBJ databases">
        <title>Kangsaoukella pontilimi gen. nov., sp. nov., a new member of the family Rhodobacteraceae isolated from a tidal mudflat.</title>
        <authorList>
            <person name="Kim I.S."/>
        </authorList>
    </citation>
    <scope>NUCLEOTIDE SEQUENCE [LARGE SCALE GENOMIC DNA]</scope>
    <source>
        <strain evidence="2 3">GH1-50</strain>
    </source>
</reference>
<dbReference type="CDD" id="cd00293">
    <property type="entry name" value="USP-like"/>
    <property type="match status" value="1"/>
</dbReference>